<evidence type="ECO:0000313" key="2">
    <source>
        <dbReference type="EMBL" id="ARN82055.1"/>
    </source>
</evidence>
<accession>A0A1W6MWW4</accession>
<protein>
    <recommendedName>
        <fullName evidence="4">Phosphatidate cytidylyltransferase</fullName>
    </recommendedName>
</protein>
<name>A0A1W6MWW4_9HYPH</name>
<dbReference type="EMBL" id="CP019948">
    <property type="protein sequence ID" value="ARN82055.1"/>
    <property type="molecule type" value="Genomic_DNA"/>
</dbReference>
<reference evidence="2 3" key="1">
    <citation type="submission" date="2017-02" db="EMBL/GenBank/DDBJ databases">
        <authorList>
            <person name="Peterson S.W."/>
        </authorList>
    </citation>
    <scope>NUCLEOTIDE SEQUENCE [LARGE SCALE GENOMIC DNA]</scope>
    <source>
        <strain evidence="2 3">S285</strain>
    </source>
</reference>
<proteinExistence type="predicted"/>
<gene>
    <name evidence="2" type="ORF">B1812_14305</name>
</gene>
<evidence type="ECO:0000313" key="3">
    <source>
        <dbReference type="Proteomes" id="UP000193978"/>
    </source>
</evidence>
<keyword evidence="3" id="KW-1185">Reference proteome</keyword>
<dbReference type="STRING" id="655015.B1812_14305"/>
<evidence type="ECO:0000256" key="1">
    <source>
        <dbReference type="SAM" id="Phobius"/>
    </source>
</evidence>
<keyword evidence="1" id="KW-1133">Transmembrane helix</keyword>
<keyword evidence="1" id="KW-0472">Membrane</keyword>
<dbReference type="OrthoDB" id="8454936at2"/>
<evidence type="ECO:0008006" key="4">
    <source>
        <dbReference type="Google" id="ProtNLM"/>
    </source>
</evidence>
<organism evidence="2 3">
    <name type="scientific">Methylocystis bryophila</name>
    <dbReference type="NCBI Taxonomy" id="655015"/>
    <lineage>
        <taxon>Bacteria</taxon>
        <taxon>Pseudomonadati</taxon>
        <taxon>Pseudomonadota</taxon>
        <taxon>Alphaproteobacteria</taxon>
        <taxon>Hyphomicrobiales</taxon>
        <taxon>Methylocystaceae</taxon>
        <taxon>Methylocystis</taxon>
    </lineage>
</organism>
<dbReference type="KEGG" id="mbry:B1812_14305"/>
<sequence length="76" mass="8317">MIWNDRTKLGTVLVISVLAGMMFFWLAILLLAVGAFLIVWGQEPRRTEEFLAGLPGGAHLVKALAQVQSAIPSREP</sequence>
<feature type="transmembrane region" description="Helical" evidence="1">
    <location>
        <begin position="12"/>
        <end position="40"/>
    </location>
</feature>
<dbReference type="Proteomes" id="UP000193978">
    <property type="component" value="Chromosome"/>
</dbReference>
<dbReference type="AlphaFoldDB" id="A0A1W6MWW4"/>
<keyword evidence="1" id="KW-0812">Transmembrane</keyword>
<dbReference type="RefSeq" id="WP_085772179.1">
    <property type="nucleotide sequence ID" value="NZ_AP027149.1"/>
</dbReference>